<evidence type="ECO:0000313" key="2">
    <source>
        <dbReference type="EMBL" id="MDH7640726.1"/>
    </source>
</evidence>
<gene>
    <name evidence="2" type="ORF">QGN17_18475</name>
</gene>
<comment type="caution">
    <text evidence="2">The sequence shown here is derived from an EMBL/GenBank/DDBJ whole genome shotgun (WGS) entry which is preliminary data.</text>
</comment>
<feature type="transmembrane region" description="Helical" evidence="1">
    <location>
        <begin position="139"/>
        <end position="162"/>
    </location>
</feature>
<reference evidence="2" key="1">
    <citation type="submission" date="2023-04" db="EMBL/GenBank/DDBJ databases">
        <title>Sphingomonas sp. MAHUQ-71 isolated from rice field.</title>
        <authorList>
            <person name="Huq M.A."/>
        </authorList>
    </citation>
    <scope>NUCLEOTIDE SEQUENCE</scope>
    <source>
        <strain evidence="2">MAHUQ-71</strain>
    </source>
</reference>
<organism evidence="2 3">
    <name type="scientific">Sphingomonas oryzagri</name>
    <dbReference type="NCBI Taxonomy" id="3042314"/>
    <lineage>
        <taxon>Bacteria</taxon>
        <taxon>Pseudomonadati</taxon>
        <taxon>Pseudomonadota</taxon>
        <taxon>Alphaproteobacteria</taxon>
        <taxon>Sphingomonadales</taxon>
        <taxon>Sphingomonadaceae</taxon>
        <taxon>Sphingomonas</taxon>
    </lineage>
</organism>
<evidence type="ECO:0000256" key="1">
    <source>
        <dbReference type="SAM" id="Phobius"/>
    </source>
</evidence>
<dbReference type="InterPro" id="IPR025291">
    <property type="entry name" value="DUF4153"/>
</dbReference>
<dbReference type="Proteomes" id="UP001160625">
    <property type="component" value="Unassembled WGS sequence"/>
</dbReference>
<accession>A0ABT6N6L2</accession>
<keyword evidence="1" id="KW-0812">Transmembrane</keyword>
<feature type="transmembrane region" description="Helical" evidence="1">
    <location>
        <begin position="57"/>
        <end position="74"/>
    </location>
</feature>
<dbReference type="EMBL" id="JARYGZ010000004">
    <property type="protein sequence ID" value="MDH7640726.1"/>
    <property type="molecule type" value="Genomic_DNA"/>
</dbReference>
<feature type="transmembrane region" description="Helical" evidence="1">
    <location>
        <begin position="364"/>
        <end position="386"/>
    </location>
</feature>
<protein>
    <submittedName>
        <fullName evidence="2">DUF4173 domain-containing protein</fullName>
    </submittedName>
</protein>
<feature type="transmembrane region" description="Helical" evidence="1">
    <location>
        <begin position="226"/>
        <end position="248"/>
    </location>
</feature>
<sequence length="521" mass="55813">MRRRGTRFSFLAKIAVVVPLIAAADMLFQDKIGSWLGGLMLAWVLALIVVRPALRRGPALVAAGIAAALALVMADAPGLLGWAMFWVAISIAALLPYADGFDDAWRWAVRLAAHGATGPLAPIVDLLRLLRPRPHRGRITIRAVVAILALPIVMGALFVALFATANPLIARAFDAIRLPSPGEVAFWLAMLVLLWPTFRPSRWPTRIVTVLPDAEVTLPGASMPSVLIALGLFNAIFAIQNGLDIAFLWSGAPLPAGTTMADYAHQGAYPLIATAILAGVFVLATLKPGSATATNPTIRRLVTLWVGQNILLVASSILRTGDYIEAFSLTELRIAALLWMGLVALGLALILWRMLTGRSARWLINANALAATIVLSVSTVVDWGAVAATWNVRHAREVVGSGPALDLCYLDRLGSSALPALLELEQRPLMPSLRARVVRVRQEVMTGSWSIDDGGLVARQADWHSWTWRDARRLSRAEAAAGSQVKRPVSMPANLATWSCDGSITLAAPPKPAPLTKAAKP</sequence>
<feature type="transmembrane region" description="Helical" evidence="1">
    <location>
        <begin position="33"/>
        <end position="50"/>
    </location>
</feature>
<keyword evidence="1" id="KW-0472">Membrane</keyword>
<feature type="transmembrane region" description="Helical" evidence="1">
    <location>
        <begin position="182"/>
        <end position="198"/>
    </location>
</feature>
<keyword evidence="3" id="KW-1185">Reference proteome</keyword>
<dbReference type="Pfam" id="PF13687">
    <property type="entry name" value="DUF4153"/>
    <property type="match status" value="1"/>
</dbReference>
<proteinExistence type="predicted"/>
<dbReference type="RefSeq" id="WP_281046079.1">
    <property type="nucleotide sequence ID" value="NZ_JARYGZ010000004.1"/>
</dbReference>
<feature type="transmembrane region" description="Helical" evidence="1">
    <location>
        <begin position="268"/>
        <end position="286"/>
    </location>
</feature>
<keyword evidence="1" id="KW-1133">Transmembrane helix</keyword>
<evidence type="ECO:0000313" key="3">
    <source>
        <dbReference type="Proteomes" id="UP001160625"/>
    </source>
</evidence>
<feature type="transmembrane region" description="Helical" evidence="1">
    <location>
        <begin position="298"/>
        <end position="320"/>
    </location>
</feature>
<feature type="transmembrane region" description="Helical" evidence="1">
    <location>
        <begin position="332"/>
        <end position="352"/>
    </location>
</feature>
<feature type="transmembrane region" description="Helical" evidence="1">
    <location>
        <begin position="80"/>
        <end position="98"/>
    </location>
</feature>
<name>A0ABT6N6L2_9SPHN</name>